<evidence type="ECO:0000256" key="1">
    <source>
        <dbReference type="ARBA" id="ARBA00007664"/>
    </source>
</evidence>
<dbReference type="InterPro" id="IPR001254">
    <property type="entry name" value="Trypsin_dom"/>
</dbReference>
<dbReference type="EMBL" id="MDYM01000002">
    <property type="protein sequence ID" value="OQD69001.1"/>
    <property type="molecule type" value="Genomic_DNA"/>
</dbReference>
<dbReference type="InterPro" id="IPR043504">
    <property type="entry name" value="Peptidase_S1_PA_chymotrypsin"/>
</dbReference>
<evidence type="ECO:0000259" key="6">
    <source>
        <dbReference type="PROSITE" id="PS50240"/>
    </source>
</evidence>
<dbReference type="InterPro" id="IPR001314">
    <property type="entry name" value="Peptidase_S1A"/>
</dbReference>
<name>A0A1V6NWB7_PENPO</name>
<dbReference type="PANTHER" id="PTHR24276">
    <property type="entry name" value="POLYSERASE-RELATED"/>
    <property type="match status" value="1"/>
</dbReference>
<dbReference type="FunFam" id="2.40.10.10:FF:000073">
    <property type="entry name" value="Trypsin alpha"/>
    <property type="match status" value="1"/>
</dbReference>
<feature type="domain" description="Peptidase S1" evidence="6">
    <location>
        <begin position="20"/>
        <end position="144"/>
    </location>
</feature>
<organism evidence="7 8">
    <name type="scientific">Penicillium polonicum</name>
    <dbReference type="NCBI Taxonomy" id="60169"/>
    <lineage>
        <taxon>Eukaryota</taxon>
        <taxon>Fungi</taxon>
        <taxon>Dikarya</taxon>
        <taxon>Ascomycota</taxon>
        <taxon>Pezizomycotina</taxon>
        <taxon>Eurotiomycetes</taxon>
        <taxon>Eurotiomycetidae</taxon>
        <taxon>Eurotiales</taxon>
        <taxon>Aspergillaceae</taxon>
        <taxon>Penicillium</taxon>
    </lineage>
</organism>
<keyword evidence="5" id="KW-1015">Disulfide bond</keyword>
<dbReference type="AlphaFoldDB" id="A0A1V6NWB7"/>
<dbReference type="SMART" id="SM00020">
    <property type="entry name" value="Tryp_SPc"/>
    <property type="match status" value="1"/>
</dbReference>
<gene>
    <name evidence="7" type="ORF">PENPOL_c002G06148</name>
</gene>
<dbReference type="PANTHER" id="PTHR24276:SF98">
    <property type="entry name" value="FI18310P1-RELATED"/>
    <property type="match status" value="1"/>
</dbReference>
<keyword evidence="2" id="KW-0645">Protease</keyword>
<sequence length="161" mass="17052">MLALSNISLPQIPAIPGSAITGGSQAAAGEFPYQVSVQTSSHKCGESIIDNDHIPTAAHCVDELSADRLRIRAGSNRHDSGGKLVKVAKVTQHSEFDAKTIKNDIAVLKLASSLDFETAIPTVKFSSSADDTPQVGARCSVTGWEVLLLEEALSPRTSWLL</sequence>
<dbReference type="PROSITE" id="PS50240">
    <property type="entry name" value="TRYPSIN_DOM"/>
    <property type="match status" value="1"/>
</dbReference>
<evidence type="ECO:0000256" key="2">
    <source>
        <dbReference type="ARBA" id="ARBA00022670"/>
    </source>
</evidence>
<evidence type="ECO:0000313" key="8">
    <source>
        <dbReference type="Proteomes" id="UP000191408"/>
    </source>
</evidence>
<dbReference type="Proteomes" id="UP000191408">
    <property type="component" value="Unassembled WGS sequence"/>
</dbReference>
<dbReference type="Gene3D" id="2.40.10.10">
    <property type="entry name" value="Trypsin-like serine proteases"/>
    <property type="match status" value="1"/>
</dbReference>
<proteinExistence type="inferred from homology"/>
<reference evidence="8" key="1">
    <citation type="journal article" date="2017" name="Nat. Microbiol.">
        <title>Global analysis of biosynthetic gene clusters reveals vast potential of secondary metabolite production in Penicillium species.</title>
        <authorList>
            <person name="Nielsen J.C."/>
            <person name="Grijseels S."/>
            <person name="Prigent S."/>
            <person name="Ji B."/>
            <person name="Dainat J."/>
            <person name="Nielsen K.F."/>
            <person name="Frisvad J.C."/>
            <person name="Workman M."/>
            <person name="Nielsen J."/>
        </authorList>
    </citation>
    <scope>NUCLEOTIDE SEQUENCE [LARGE SCALE GENOMIC DNA]</scope>
    <source>
        <strain evidence="8">IBT 4502</strain>
    </source>
</reference>
<evidence type="ECO:0000256" key="4">
    <source>
        <dbReference type="ARBA" id="ARBA00022825"/>
    </source>
</evidence>
<dbReference type="InterPro" id="IPR009003">
    <property type="entry name" value="Peptidase_S1_PA"/>
</dbReference>
<dbReference type="STRING" id="60169.A0A1V6NWB7"/>
<protein>
    <recommendedName>
        <fullName evidence="6">Peptidase S1 domain-containing protein</fullName>
    </recommendedName>
</protein>
<accession>A0A1V6NWB7</accession>
<keyword evidence="3" id="KW-0378">Hydrolase</keyword>
<dbReference type="PRINTS" id="PR00722">
    <property type="entry name" value="CHYMOTRYPSIN"/>
</dbReference>
<comment type="caution">
    <text evidence="7">The sequence shown here is derived from an EMBL/GenBank/DDBJ whole genome shotgun (WGS) entry which is preliminary data.</text>
</comment>
<dbReference type="SUPFAM" id="SSF50494">
    <property type="entry name" value="Trypsin-like serine proteases"/>
    <property type="match status" value="1"/>
</dbReference>
<dbReference type="GO" id="GO:0006508">
    <property type="term" value="P:proteolysis"/>
    <property type="evidence" value="ECO:0007669"/>
    <property type="project" value="UniProtKB-KW"/>
</dbReference>
<evidence type="ECO:0000256" key="5">
    <source>
        <dbReference type="ARBA" id="ARBA00023157"/>
    </source>
</evidence>
<keyword evidence="8" id="KW-1185">Reference proteome</keyword>
<dbReference type="GO" id="GO:0004252">
    <property type="term" value="F:serine-type endopeptidase activity"/>
    <property type="evidence" value="ECO:0007669"/>
    <property type="project" value="InterPro"/>
</dbReference>
<dbReference type="Pfam" id="PF00089">
    <property type="entry name" value="Trypsin"/>
    <property type="match status" value="1"/>
</dbReference>
<comment type="similarity">
    <text evidence="1">Belongs to the peptidase S1 family.</text>
</comment>
<keyword evidence="4" id="KW-0720">Serine protease</keyword>
<evidence type="ECO:0000313" key="7">
    <source>
        <dbReference type="EMBL" id="OQD69001.1"/>
    </source>
</evidence>
<dbReference type="InterPro" id="IPR050430">
    <property type="entry name" value="Peptidase_S1"/>
</dbReference>
<dbReference type="OrthoDB" id="6380398at2759"/>
<evidence type="ECO:0000256" key="3">
    <source>
        <dbReference type="ARBA" id="ARBA00022801"/>
    </source>
</evidence>
<dbReference type="CDD" id="cd00190">
    <property type="entry name" value="Tryp_SPc"/>
    <property type="match status" value="1"/>
</dbReference>